<protein>
    <submittedName>
        <fullName evidence="1">Uncharacterized protein</fullName>
    </submittedName>
</protein>
<proteinExistence type="predicted"/>
<organism evidence="1 2">
    <name type="scientific">Paractinoplanes rishiriensis</name>
    <dbReference type="NCBI Taxonomy" id="1050105"/>
    <lineage>
        <taxon>Bacteria</taxon>
        <taxon>Bacillati</taxon>
        <taxon>Actinomycetota</taxon>
        <taxon>Actinomycetes</taxon>
        <taxon>Micromonosporales</taxon>
        <taxon>Micromonosporaceae</taxon>
        <taxon>Paractinoplanes</taxon>
    </lineage>
</organism>
<gene>
    <name evidence="1" type="ORF">Ari01nite_86030</name>
</gene>
<dbReference type="RefSeq" id="WP_203789649.1">
    <property type="nucleotide sequence ID" value="NZ_BOMV01000099.1"/>
</dbReference>
<dbReference type="Gene3D" id="3.30.460.10">
    <property type="entry name" value="Beta Polymerase, domain 2"/>
    <property type="match status" value="1"/>
</dbReference>
<keyword evidence="2" id="KW-1185">Reference proteome</keyword>
<dbReference type="CDD" id="cd05403">
    <property type="entry name" value="NT_KNTase_like"/>
    <property type="match status" value="1"/>
</dbReference>
<evidence type="ECO:0000313" key="1">
    <source>
        <dbReference type="EMBL" id="GIF01139.1"/>
    </source>
</evidence>
<reference evidence="1" key="1">
    <citation type="submission" date="2021-01" db="EMBL/GenBank/DDBJ databases">
        <title>Whole genome shotgun sequence of Actinoplanes rishiriensis NBRC 108556.</title>
        <authorList>
            <person name="Komaki H."/>
            <person name="Tamura T."/>
        </authorList>
    </citation>
    <scope>NUCLEOTIDE SEQUENCE</scope>
    <source>
        <strain evidence="1">NBRC 108556</strain>
    </source>
</reference>
<dbReference type="EMBL" id="BOMV01000099">
    <property type="protein sequence ID" value="GIF01139.1"/>
    <property type="molecule type" value="Genomic_DNA"/>
</dbReference>
<accession>A0A919MZ76</accession>
<comment type="caution">
    <text evidence="1">The sequence shown here is derived from an EMBL/GenBank/DDBJ whole genome shotgun (WGS) entry which is preliminary data.</text>
</comment>
<sequence>MSRDTQPPPAPRRPMGVAAQADAFIATVAARDSWLAEATAVLRADRRVRGTVLVGSLGRGEADAFSDVDLIVAVTVPIPQDLLADPFTGLELPGSVLYRRSKPRNAPGGGAYLAVCLDLGGLPVLVDLYVWPVTTVAVPAGGRVLFEHDRLPHSTLDLLDLLTRCPATDGTGSDPQDPATMLMWVQLAGKYHARGDQPRRAAICRQLRIPDIDRVDELRQLQRTRLPMLSPAPQQAVAAVDRLLDVISALTKEVTVSTSLVPEPMTAEDARQQLVDHLSGKGWITRPGTAAAFAAVPRHLFAPAGTSLEAAYADAVVVTKRGLDGKTTSSISAPWFSLSTTIVL</sequence>
<name>A0A919MZ76_9ACTN</name>
<dbReference type="SUPFAM" id="SSF81301">
    <property type="entry name" value="Nucleotidyltransferase"/>
    <property type="match status" value="1"/>
</dbReference>
<dbReference type="Gene3D" id="3.40.50.150">
    <property type="entry name" value="Vaccinia Virus protein VP39"/>
    <property type="match status" value="1"/>
</dbReference>
<evidence type="ECO:0000313" key="2">
    <source>
        <dbReference type="Proteomes" id="UP000636960"/>
    </source>
</evidence>
<dbReference type="InterPro" id="IPR029063">
    <property type="entry name" value="SAM-dependent_MTases_sf"/>
</dbReference>
<dbReference type="Proteomes" id="UP000636960">
    <property type="component" value="Unassembled WGS sequence"/>
</dbReference>
<dbReference type="AlphaFoldDB" id="A0A919MZ76"/>
<dbReference type="InterPro" id="IPR043519">
    <property type="entry name" value="NT_sf"/>
</dbReference>